<dbReference type="AlphaFoldDB" id="A0A9E6PG13"/>
<evidence type="ECO:0000313" key="4">
    <source>
        <dbReference type="Proteomes" id="UP000634530"/>
    </source>
</evidence>
<name>A0A9E6PG13_9PSED</name>
<feature type="chain" id="PRO_5038738349" evidence="2">
    <location>
        <begin position="28"/>
        <end position="77"/>
    </location>
</feature>
<proteinExistence type="predicted"/>
<feature type="compositionally biased region" description="Basic residues" evidence="1">
    <location>
        <begin position="53"/>
        <end position="64"/>
    </location>
</feature>
<gene>
    <name evidence="3" type="ORF">HU752_016250</name>
</gene>
<accession>A0A9E6PG13</accession>
<protein>
    <submittedName>
        <fullName evidence="3">Uncharacterized protein</fullName>
    </submittedName>
</protein>
<keyword evidence="2" id="KW-0732">Signal</keyword>
<evidence type="ECO:0000256" key="2">
    <source>
        <dbReference type="SAM" id="SignalP"/>
    </source>
</evidence>
<feature type="region of interest" description="Disordered" evidence="1">
    <location>
        <begin position="53"/>
        <end position="77"/>
    </location>
</feature>
<dbReference type="RefSeq" id="WP_186676481.1">
    <property type="nucleotide sequence ID" value="NZ_CP077093.1"/>
</dbReference>
<evidence type="ECO:0000313" key="3">
    <source>
        <dbReference type="EMBL" id="QXI25540.1"/>
    </source>
</evidence>
<dbReference type="KEGG" id="pvw:HU752_016250"/>
<evidence type="ECO:0000256" key="1">
    <source>
        <dbReference type="SAM" id="MobiDB-lite"/>
    </source>
</evidence>
<keyword evidence="4" id="KW-1185">Reference proteome</keyword>
<reference evidence="3 4" key="1">
    <citation type="journal article" date="2020" name="Microorganisms">
        <title>Reliable Identification of Environmental Pseudomonas Isolates Using the rpoD Gene.</title>
        <authorList>
            <consortium name="The Broad Institute Genome Sequencing Platform"/>
            <person name="Girard L."/>
            <person name="Lood C."/>
            <person name="Rokni-Zadeh H."/>
            <person name="van Noort V."/>
            <person name="Lavigne R."/>
            <person name="De Mot R."/>
        </authorList>
    </citation>
    <scope>NUCLEOTIDE SEQUENCE [LARGE SCALE GENOMIC DNA]</scope>
    <source>
        <strain evidence="3 4">RW8P3</strain>
    </source>
</reference>
<organism evidence="3 4">
    <name type="scientific">Pseudomonas vanderleydeniana</name>
    <dbReference type="NCBI Taxonomy" id="2745495"/>
    <lineage>
        <taxon>Bacteria</taxon>
        <taxon>Pseudomonadati</taxon>
        <taxon>Pseudomonadota</taxon>
        <taxon>Gammaproteobacteria</taxon>
        <taxon>Pseudomonadales</taxon>
        <taxon>Pseudomonadaceae</taxon>
        <taxon>Pseudomonas</taxon>
    </lineage>
</organism>
<dbReference type="EMBL" id="CP077093">
    <property type="protein sequence ID" value="QXI25540.1"/>
    <property type="molecule type" value="Genomic_DNA"/>
</dbReference>
<dbReference type="Proteomes" id="UP000634530">
    <property type="component" value="Chromosome"/>
</dbReference>
<reference evidence="3 4" key="2">
    <citation type="journal article" date="2021" name="Microorganisms">
        <title>The Ever-Expanding Pseudomonas Genus: Description of 43 New Species and Partition of the Pseudomonas putida Group.</title>
        <authorList>
            <person name="Girard L."/>
            <person name="Lood C."/>
            <person name="Hofte M."/>
            <person name="Vandamme P."/>
            <person name="Rokni-Zadeh H."/>
            <person name="van Noort V."/>
            <person name="Lavigne R."/>
            <person name="De Mot R."/>
        </authorList>
    </citation>
    <scope>NUCLEOTIDE SEQUENCE [LARGE SCALE GENOMIC DNA]</scope>
    <source>
        <strain evidence="3 4">RW8P3</strain>
    </source>
</reference>
<feature type="signal peptide" evidence="2">
    <location>
        <begin position="1"/>
        <end position="27"/>
    </location>
</feature>
<sequence length="77" mass="7990">MFKPRHFVVLALSLVVAQGAMIPAAMAQAQPAPTTQGITATKAGTQLATAITKKSKHKKHKKTQHSATQGSALKASA</sequence>